<dbReference type="NCBIfam" id="NF042968">
    <property type="entry name" value="AcxylEst_AxeA1"/>
    <property type="match status" value="1"/>
</dbReference>
<keyword evidence="2" id="KW-0732">Signal</keyword>
<dbReference type="SUPFAM" id="SSF53474">
    <property type="entry name" value="alpha/beta-Hydrolases"/>
    <property type="match status" value="1"/>
</dbReference>
<dbReference type="InterPro" id="IPR029058">
    <property type="entry name" value="AB_hydrolase_fold"/>
</dbReference>
<dbReference type="Gene3D" id="3.40.50.1820">
    <property type="entry name" value="alpha/beta hydrolase"/>
    <property type="match status" value="1"/>
</dbReference>
<dbReference type="Proteomes" id="UP000824055">
    <property type="component" value="Unassembled WGS sequence"/>
</dbReference>
<gene>
    <name evidence="5" type="ORF">H9966_08985</name>
</gene>
<dbReference type="Pfam" id="PF07859">
    <property type="entry name" value="Abhydrolase_3"/>
    <property type="match status" value="1"/>
</dbReference>
<dbReference type="Gene3D" id="3.40.50.1110">
    <property type="entry name" value="SGNH hydrolase"/>
    <property type="match status" value="1"/>
</dbReference>
<evidence type="ECO:0000313" key="5">
    <source>
        <dbReference type="EMBL" id="HIZ69992.1"/>
    </source>
</evidence>
<feature type="domain" description="SGNH hydrolase-type esterase" evidence="4">
    <location>
        <begin position="278"/>
        <end position="451"/>
    </location>
</feature>
<keyword evidence="1 5" id="KW-0378">Hydrolase</keyword>
<dbReference type="PANTHER" id="PTHR48081:SF6">
    <property type="entry name" value="PEPTIDASE S9 PROLYL OLIGOPEPTIDASE CATALYTIC DOMAIN-CONTAINING PROTEIN"/>
    <property type="match status" value="1"/>
</dbReference>
<dbReference type="InterPro" id="IPR013830">
    <property type="entry name" value="SGNH_hydro"/>
</dbReference>
<evidence type="ECO:0000256" key="2">
    <source>
        <dbReference type="SAM" id="SignalP"/>
    </source>
</evidence>
<dbReference type="AlphaFoldDB" id="A0A9D2G048"/>
<evidence type="ECO:0000259" key="3">
    <source>
        <dbReference type="Pfam" id="PF07859"/>
    </source>
</evidence>
<feature type="signal peptide" evidence="2">
    <location>
        <begin position="1"/>
        <end position="23"/>
    </location>
</feature>
<accession>A0A9D2G048</accession>
<feature type="domain" description="Alpha/beta hydrolase fold-3" evidence="3">
    <location>
        <begin position="56"/>
        <end position="243"/>
    </location>
</feature>
<evidence type="ECO:0000313" key="6">
    <source>
        <dbReference type="Proteomes" id="UP000824055"/>
    </source>
</evidence>
<reference evidence="5" key="2">
    <citation type="submission" date="2021-04" db="EMBL/GenBank/DDBJ databases">
        <authorList>
            <person name="Gilroy R."/>
        </authorList>
    </citation>
    <scope>NUCLEOTIDE SEQUENCE</scope>
    <source>
        <strain evidence="5">ChiHecec3B27-8219</strain>
    </source>
</reference>
<dbReference type="EMBL" id="DXBE01000066">
    <property type="protein sequence ID" value="HIZ69992.1"/>
    <property type="molecule type" value="Genomic_DNA"/>
</dbReference>
<dbReference type="SUPFAM" id="SSF52266">
    <property type="entry name" value="SGNH hydrolase"/>
    <property type="match status" value="1"/>
</dbReference>
<evidence type="ECO:0000259" key="4">
    <source>
        <dbReference type="Pfam" id="PF13472"/>
    </source>
</evidence>
<dbReference type="InterPro" id="IPR050029">
    <property type="entry name" value="AxeA1"/>
</dbReference>
<sequence>MKKIILTTLALCLVLFATAQATARQFVLNITPDGASTLTCYLPAHSSGRAIVDCPGGGYSHLAIDHEGHDWAPYFNEKGIAYFVLKYRMPNGDRSIPMGDACQAMRVVRDSAAVWGINPMDVGIMGFSAGGHLASTVSTHAEFDARPNFSILFYPVISMDKKVSHHGSCENFLGKDQANPDLVRSFSNQNSVEGHLTPRAYIIMANDDDVVPPVTNGIAYYTAMRNAGNECALTVYPTGGHGFGFRSSYAFHEQMLSDLSRWLDSFQAPKQNAVRVACIGNSITDGYGIDMAEQNAYPAVLQGKLGEGYCVKNYGVSGNTLLRKGNLPYVQRMAWRDALAFQPDIVILKLGTNDSKPMNWQYGADFESDLNAMIDTLEALPSNPKIYLATPIPAYSHSWSINDSVIVNGIIPVIKKVARKRKCGLIDLRAAFDDPKLILADGIHPSRKGAARMAELIYEAIKEY</sequence>
<dbReference type="InterPro" id="IPR036514">
    <property type="entry name" value="SGNH_hydro_sf"/>
</dbReference>
<feature type="chain" id="PRO_5038800468" evidence="2">
    <location>
        <begin position="24"/>
        <end position="464"/>
    </location>
</feature>
<dbReference type="PANTHER" id="PTHR48081">
    <property type="entry name" value="AB HYDROLASE SUPERFAMILY PROTEIN C4A8.06C"/>
    <property type="match status" value="1"/>
</dbReference>
<dbReference type="InterPro" id="IPR013094">
    <property type="entry name" value="AB_hydrolase_3"/>
</dbReference>
<comment type="caution">
    <text evidence="5">The sequence shown here is derived from an EMBL/GenBank/DDBJ whole genome shotgun (WGS) entry which is preliminary data.</text>
</comment>
<dbReference type="InterPro" id="IPR050300">
    <property type="entry name" value="GDXG_lipolytic_enzyme"/>
</dbReference>
<reference evidence="5" key="1">
    <citation type="journal article" date="2021" name="PeerJ">
        <title>Extensive microbial diversity within the chicken gut microbiome revealed by metagenomics and culture.</title>
        <authorList>
            <person name="Gilroy R."/>
            <person name="Ravi A."/>
            <person name="Getino M."/>
            <person name="Pursley I."/>
            <person name="Horton D.L."/>
            <person name="Alikhan N.F."/>
            <person name="Baker D."/>
            <person name="Gharbi K."/>
            <person name="Hall N."/>
            <person name="Watson M."/>
            <person name="Adriaenssens E.M."/>
            <person name="Foster-Nyarko E."/>
            <person name="Jarju S."/>
            <person name="Secka A."/>
            <person name="Antonio M."/>
            <person name="Oren A."/>
            <person name="Chaudhuri R.R."/>
            <person name="La Ragione R."/>
            <person name="Hildebrand F."/>
            <person name="Pallen M.J."/>
        </authorList>
    </citation>
    <scope>NUCLEOTIDE SEQUENCE</scope>
    <source>
        <strain evidence="5">ChiHecec3B27-8219</strain>
    </source>
</reference>
<proteinExistence type="predicted"/>
<dbReference type="Pfam" id="PF13472">
    <property type="entry name" value="Lipase_GDSL_2"/>
    <property type="match status" value="1"/>
</dbReference>
<evidence type="ECO:0000256" key="1">
    <source>
        <dbReference type="ARBA" id="ARBA00022801"/>
    </source>
</evidence>
<dbReference type="GO" id="GO:0046555">
    <property type="term" value="F:acetylxylan esterase activity"/>
    <property type="evidence" value="ECO:0007669"/>
    <property type="project" value="InterPro"/>
</dbReference>
<organism evidence="5 6">
    <name type="scientific">Candidatus Prevotella avicola</name>
    <dbReference type="NCBI Taxonomy" id="2838738"/>
    <lineage>
        <taxon>Bacteria</taxon>
        <taxon>Pseudomonadati</taxon>
        <taxon>Bacteroidota</taxon>
        <taxon>Bacteroidia</taxon>
        <taxon>Bacteroidales</taxon>
        <taxon>Prevotellaceae</taxon>
        <taxon>Prevotella</taxon>
    </lineage>
</organism>
<name>A0A9D2G048_9BACT</name>
<protein>
    <submittedName>
        <fullName evidence="5">Alpha/beta hydrolase fold domain-containing protein</fullName>
    </submittedName>
</protein>